<reference evidence="3 4" key="1">
    <citation type="submission" date="2019-07" db="EMBL/GenBank/DDBJ databases">
        <title>Genomic Encyclopedia of Archaeal and Bacterial Type Strains, Phase II (KMG-II): from individual species to whole genera.</title>
        <authorList>
            <person name="Goeker M."/>
        </authorList>
    </citation>
    <scope>NUCLEOTIDE SEQUENCE [LARGE SCALE GENOMIC DNA]</scope>
    <source>
        <strain evidence="3 4">DSM 17527</strain>
    </source>
</reference>
<dbReference type="InterPro" id="IPR016477">
    <property type="entry name" value="Fructo-/Ketosamine-3-kinase"/>
</dbReference>
<dbReference type="EMBL" id="VNHU01000002">
    <property type="protein sequence ID" value="TYP75927.1"/>
    <property type="molecule type" value="Genomic_DNA"/>
</dbReference>
<dbReference type="PANTHER" id="PTHR12149:SF8">
    <property type="entry name" value="PROTEIN-RIBULOSAMINE 3-KINASE"/>
    <property type="match status" value="1"/>
</dbReference>
<dbReference type="AlphaFoldDB" id="A0A5S5C9F0"/>
<keyword evidence="2" id="KW-0418">Kinase</keyword>
<dbReference type="PIRSF" id="PIRSF006221">
    <property type="entry name" value="Ketosamine-3-kinase"/>
    <property type="match status" value="1"/>
</dbReference>
<accession>A0A5S5C9F0</accession>
<keyword evidence="4" id="KW-1185">Reference proteome</keyword>
<dbReference type="RefSeq" id="WP_246131416.1">
    <property type="nucleotide sequence ID" value="NZ_VNHU01000002.1"/>
</dbReference>
<dbReference type="PANTHER" id="PTHR12149">
    <property type="entry name" value="FRUCTOSAMINE 3 KINASE-RELATED PROTEIN"/>
    <property type="match status" value="1"/>
</dbReference>
<dbReference type="InterPro" id="IPR011009">
    <property type="entry name" value="Kinase-like_dom_sf"/>
</dbReference>
<comment type="caution">
    <text evidence="3">The sequence shown here is derived from an EMBL/GenBank/DDBJ whole genome shotgun (WGS) entry which is preliminary data.</text>
</comment>
<evidence type="ECO:0000313" key="4">
    <source>
        <dbReference type="Proteomes" id="UP000324376"/>
    </source>
</evidence>
<gene>
    <name evidence="3" type="ORF">BD809_102138</name>
</gene>
<dbReference type="Gene3D" id="3.30.200.20">
    <property type="entry name" value="Phosphorylase Kinase, domain 1"/>
    <property type="match status" value="1"/>
</dbReference>
<organism evidence="3 4">
    <name type="scientific">Aquimarina intermedia</name>
    <dbReference type="NCBI Taxonomy" id="350814"/>
    <lineage>
        <taxon>Bacteria</taxon>
        <taxon>Pseudomonadati</taxon>
        <taxon>Bacteroidota</taxon>
        <taxon>Flavobacteriia</taxon>
        <taxon>Flavobacteriales</taxon>
        <taxon>Flavobacteriaceae</taxon>
        <taxon>Aquimarina</taxon>
    </lineage>
</organism>
<evidence type="ECO:0008006" key="5">
    <source>
        <dbReference type="Google" id="ProtNLM"/>
    </source>
</evidence>
<dbReference type="Pfam" id="PF03881">
    <property type="entry name" value="Fructosamin_kin"/>
    <property type="match status" value="1"/>
</dbReference>
<evidence type="ECO:0000256" key="1">
    <source>
        <dbReference type="ARBA" id="ARBA00009460"/>
    </source>
</evidence>
<dbReference type="Gene3D" id="3.90.1200.10">
    <property type="match status" value="1"/>
</dbReference>
<dbReference type="SUPFAM" id="SSF56112">
    <property type="entry name" value="Protein kinase-like (PK-like)"/>
    <property type="match status" value="1"/>
</dbReference>
<sequence>MIDDNIIKIIQKTVTDKVVQIVQLSGGDTNSVYKVTCVKNTYVLKINLSHAIKNVFQSEVDGLSTIRKTRTFITPSILTTGVYNKISYLILEYVESGSKSHSFWIRFWQNLAKLHITSQPNFGYHQDNSIGSLPQYNKPISDWGTFYITQRLQPQFTWAESKGYIFSDKEKLFQWIENNTAPEKPSLIHGDLWSGNLLVTSDASPCLIDPAVCFASREMDIAMMKLFGGFDFSAMDSYEEIYPLAIGWERRIPLYQFYYVLVHLNIFGDAYYNQVIEIIDYYTQS</sequence>
<proteinExistence type="inferred from homology"/>
<dbReference type="GO" id="GO:0016301">
    <property type="term" value="F:kinase activity"/>
    <property type="evidence" value="ECO:0007669"/>
    <property type="project" value="UniProtKB-UniRule"/>
</dbReference>
<evidence type="ECO:0000313" key="3">
    <source>
        <dbReference type="EMBL" id="TYP75927.1"/>
    </source>
</evidence>
<protein>
    <recommendedName>
        <fullName evidence="5">Fructosamine-3-kinase</fullName>
    </recommendedName>
</protein>
<dbReference type="Proteomes" id="UP000324376">
    <property type="component" value="Unassembled WGS sequence"/>
</dbReference>
<name>A0A5S5C9F0_9FLAO</name>
<comment type="similarity">
    <text evidence="1 2">Belongs to the fructosamine kinase family.</text>
</comment>
<keyword evidence="2" id="KW-0808">Transferase</keyword>
<evidence type="ECO:0000256" key="2">
    <source>
        <dbReference type="PIRNR" id="PIRNR006221"/>
    </source>
</evidence>